<proteinExistence type="predicted"/>
<keyword evidence="2" id="KW-0812">Transmembrane</keyword>
<feature type="region of interest" description="Disordered" evidence="1">
    <location>
        <begin position="1"/>
        <end position="31"/>
    </location>
</feature>
<feature type="transmembrane region" description="Helical" evidence="2">
    <location>
        <begin position="43"/>
        <end position="64"/>
    </location>
</feature>
<dbReference type="Proteomes" id="UP000549394">
    <property type="component" value="Unassembled WGS sequence"/>
</dbReference>
<name>A0A7I8V508_9ANNE</name>
<keyword evidence="2" id="KW-1133">Transmembrane helix</keyword>
<keyword evidence="4" id="KW-1185">Reference proteome</keyword>
<protein>
    <submittedName>
        <fullName evidence="3">Uncharacterized protein</fullName>
    </submittedName>
</protein>
<evidence type="ECO:0000256" key="1">
    <source>
        <dbReference type="SAM" id="MobiDB-lite"/>
    </source>
</evidence>
<organism evidence="3 4">
    <name type="scientific">Dimorphilus gyrociliatus</name>
    <dbReference type="NCBI Taxonomy" id="2664684"/>
    <lineage>
        <taxon>Eukaryota</taxon>
        <taxon>Metazoa</taxon>
        <taxon>Spiralia</taxon>
        <taxon>Lophotrochozoa</taxon>
        <taxon>Annelida</taxon>
        <taxon>Polychaeta</taxon>
        <taxon>Polychaeta incertae sedis</taxon>
        <taxon>Dinophilidae</taxon>
        <taxon>Dimorphilus</taxon>
    </lineage>
</organism>
<dbReference type="AlphaFoldDB" id="A0A7I8V508"/>
<accession>A0A7I8V508</accession>
<gene>
    <name evidence="3" type="ORF">DGYR_LOCUS624</name>
</gene>
<evidence type="ECO:0000313" key="4">
    <source>
        <dbReference type="Proteomes" id="UP000549394"/>
    </source>
</evidence>
<dbReference type="OrthoDB" id="6499973at2759"/>
<dbReference type="EMBL" id="CAJFCJ010000001">
    <property type="protein sequence ID" value="CAD5111309.1"/>
    <property type="molecule type" value="Genomic_DNA"/>
</dbReference>
<keyword evidence="2" id="KW-0472">Membrane</keyword>
<sequence>MKKENSRLDRKSLSERRAADSLPLPAPLPKRADFGHYYPDGGFGWGVLAVACLSHLVFGMHFAFGSLTENIKGKFKIDDSLAGWLVIFFFKPYTHIFPL</sequence>
<evidence type="ECO:0000313" key="3">
    <source>
        <dbReference type="EMBL" id="CAD5111309.1"/>
    </source>
</evidence>
<comment type="caution">
    <text evidence="3">The sequence shown here is derived from an EMBL/GenBank/DDBJ whole genome shotgun (WGS) entry which is preliminary data.</text>
</comment>
<reference evidence="3 4" key="1">
    <citation type="submission" date="2020-08" db="EMBL/GenBank/DDBJ databases">
        <authorList>
            <person name="Hejnol A."/>
        </authorList>
    </citation>
    <scope>NUCLEOTIDE SEQUENCE [LARGE SCALE GENOMIC DNA]</scope>
</reference>
<evidence type="ECO:0000256" key="2">
    <source>
        <dbReference type="SAM" id="Phobius"/>
    </source>
</evidence>
<feature type="compositionally biased region" description="Basic and acidic residues" evidence="1">
    <location>
        <begin position="1"/>
        <end position="19"/>
    </location>
</feature>